<dbReference type="InterPro" id="IPR036680">
    <property type="entry name" value="SPOR-like_sf"/>
</dbReference>
<evidence type="ECO:0000259" key="1">
    <source>
        <dbReference type="PROSITE" id="PS51724"/>
    </source>
</evidence>
<dbReference type="Pfam" id="PF18174">
    <property type="entry name" value="HU-CCDC81_bac_1"/>
    <property type="match status" value="1"/>
</dbReference>
<gene>
    <name evidence="2" type="ORF">DET52_1026</name>
</gene>
<name>A0A4R6H7Y4_9BACT</name>
<dbReference type="Gene3D" id="3.30.70.1070">
    <property type="entry name" value="Sporulation related repeat"/>
    <property type="match status" value="1"/>
</dbReference>
<organism evidence="2 3">
    <name type="scientific">Sunxiuqinia elliptica</name>
    <dbReference type="NCBI Taxonomy" id="655355"/>
    <lineage>
        <taxon>Bacteria</taxon>
        <taxon>Pseudomonadati</taxon>
        <taxon>Bacteroidota</taxon>
        <taxon>Bacteroidia</taxon>
        <taxon>Marinilabiliales</taxon>
        <taxon>Prolixibacteraceae</taxon>
        <taxon>Sunxiuqinia</taxon>
    </lineage>
</organism>
<sequence>MKLLTYIKELLLLNDCVIIPGFGGFVSNYKSATVQNARFSPPSKAVSFNEKLTFNDGLLINHIVEKEGENYLAVSRKVDLLVQEMNYRLTDGETIEIDGVGSLAYDENENLAFQPVVTANLNLDAYGLGTFEYETLYAKKLVRTQISQEERDAVQVFFQKRTLKKVLVAVPLLFALAVAPVRNNTSHLQQSNLTSLTEMMTMREVVQRLEPRPAVVETAVAEQPTIAVEDHHYFIIGGSFRSEANANKFMQQKQTEGFKAKNIGFIKGLHYIALDSFASFKQAKATQSKIKTESPGSGVWIYVKR</sequence>
<dbReference type="GO" id="GO:0042834">
    <property type="term" value="F:peptidoglycan binding"/>
    <property type="evidence" value="ECO:0007669"/>
    <property type="project" value="InterPro"/>
</dbReference>
<evidence type="ECO:0000313" key="3">
    <source>
        <dbReference type="Proteomes" id="UP000294848"/>
    </source>
</evidence>
<reference evidence="2 3" key="1">
    <citation type="submission" date="2019-03" db="EMBL/GenBank/DDBJ databases">
        <title>Freshwater and sediment microbial communities from various areas in North America, analyzing microbe dynamics in response to fracking.</title>
        <authorList>
            <person name="Lamendella R."/>
        </authorList>
    </citation>
    <scope>NUCLEOTIDE SEQUENCE [LARGE SCALE GENOMIC DNA]</scope>
    <source>
        <strain evidence="2 3">114D</strain>
    </source>
</reference>
<dbReference type="Pfam" id="PF18175">
    <property type="entry name" value="HU-CCDC81_bac_2"/>
    <property type="match status" value="1"/>
</dbReference>
<dbReference type="Proteomes" id="UP000294848">
    <property type="component" value="Unassembled WGS sequence"/>
</dbReference>
<protein>
    <submittedName>
        <fullName evidence="2">Sporulation related protein</fullName>
    </submittedName>
</protein>
<dbReference type="SUPFAM" id="SSF110997">
    <property type="entry name" value="Sporulation related repeat"/>
    <property type="match status" value="1"/>
</dbReference>
<dbReference type="PROSITE" id="PS51724">
    <property type="entry name" value="SPOR"/>
    <property type="match status" value="1"/>
</dbReference>
<dbReference type="Pfam" id="PF05036">
    <property type="entry name" value="SPOR"/>
    <property type="match status" value="1"/>
</dbReference>
<dbReference type="OrthoDB" id="653949at2"/>
<dbReference type="AlphaFoldDB" id="A0A4R6H7Y4"/>
<dbReference type="InterPro" id="IPR007730">
    <property type="entry name" value="SPOR-like_dom"/>
</dbReference>
<comment type="caution">
    <text evidence="2">The sequence shown here is derived from an EMBL/GenBank/DDBJ whole genome shotgun (WGS) entry which is preliminary data.</text>
</comment>
<dbReference type="EMBL" id="SNWI01000002">
    <property type="protein sequence ID" value="TDO03676.1"/>
    <property type="molecule type" value="Genomic_DNA"/>
</dbReference>
<dbReference type="RefSeq" id="WP_133463946.1">
    <property type="nucleotide sequence ID" value="NZ_SNWI01000002.1"/>
</dbReference>
<feature type="domain" description="SPOR" evidence="1">
    <location>
        <begin position="227"/>
        <end position="303"/>
    </location>
</feature>
<dbReference type="InterPro" id="IPR040495">
    <property type="entry name" value="HU-CCDC81_bac_1"/>
</dbReference>
<proteinExistence type="predicted"/>
<accession>A0A4R6H7Y4</accession>
<dbReference type="InterPro" id="IPR041268">
    <property type="entry name" value="HU-CCDC81_bac_2"/>
</dbReference>
<evidence type="ECO:0000313" key="2">
    <source>
        <dbReference type="EMBL" id="TDO03676.1"/>
    </source>
</evidence>